<organism evidence="1 2">
    <name type="scientific">Calypte anna</name>
    <name type="common">Anna's hummingbird</name>
    <name type="synonym">Archilochus anna</name>
    <dbReference type="NCBI Taxonomy" id="9244"/>
    <lineage>
        <taxon>Eukaryota</taxon>
        <taxon>Metazoa</taxon>
        <taxon>Chordata</taxon>
        <taxon>Craniata</taxon>
        <taxon>Vertebrata</taxon>
        <taxon>Euteleostomi</taxon>
        <taxon>Archelosauria</taxon>
        <taxon>Archosauria</taxon>
        <taxon>Dinosauria</taxon>
        <taxon>Saurischia</taxon>
        <taxon>Theropoda</taxon>
        <taxon>Coelurosauria</taxon>
        <taxon>Aves</taxon>
        <taxon>Neognathae</taxon>
        <taxon>Neoaves</taxon>
        <taxon>Strisores</taxon>
        <taxon>Apodiformes</taxon>
        <taxon>Trochilidae</taxon>
        <taxon>Calypte</taxon>
    </lineage>
</organism>
<proteinExistence type="predicted"/>
<feature type="non-terminal residue" evidence="1">
    <location>
        <position position="1"/>
    </location>
</feature>
<accession>A0A091HUY3</accession>
<protein>
    <submittedName>
        <fullName evidence="1">Uncharacterized protein</fullName>
    </submittedName>
</protein>
<name>A0A091HUY3_CALAN</name>
<reference evidence="1 2" key="1">
    <citation type="submission" date="2014-04" db="EMBL/GenBank/DDBJ databases">
        <title>Genome evolution of avian class.</title>
        <authorList>
            <person name="Zhang G."/>
            <person name="Li C."/>
        </authorList>
    </citation>
    <scope>NUCLEOTIDE SEQUENCE [LARGE SCALE GENOMIC DNA]</scope>
    <source>
        <strain evidence="1">BGI_N300</strain>
    </source>
</reference>
<dbReference type="Gene3D" id="1.10.287.210">
    <property type="match status" value="1"/>
</dbReference>
<dbReference type="EMBL" id="KL217805">
    <property type="protein sequence ID" value="KFO98912.1"/>
    <property type="molecule type" value="Genomic_DNA"/>
</dbReference>
<sequence>KLSPNCIDEIALWNVGESGATSLFLAGATSAKALGTLNCLACFVAKSINETSAILTALANDLDSVRHTILQNRAAIDYLLLAHGCENFDGMRCMDLNSRSIHQCIQELMDTTKKVTEDGRFFGLHHLLDGWGITGWLRRVLQTGLLILCVFL</sequence>
<feature type="non-terminal residue" evidence="1">
    <location>
        <position position="152"/>
    </location>
</feature>
<dbReference type="AlphaFoldDB" id="A0A091HUY3"/>
<gene>
    <name evidence="1" type="ORF">N300_14673</name>
</gene>
<dbReference type="Proteomes" id="UP000054308">
    <property type="component" value="Unassembled WGS sequence"/>
</dbReference>
<dbReference type="SUPFAM" id="SSF58069">
    <property type="entry name" value="Virus ectodomain"/>
    <property type="match status" value="1"/>
</dbReference>
<keyword evidence="2" id="KW-1185">Reference proteome</keyword>
<evidence type="ECO:0000313" key="1">
    <source>
        <dbReference type="EMBL" id="KFO98912.1"/>
    </source>
</evidence>
<evidence type="ECO:0000313" key="2">
    <source>
        <dbReference type="Proteomes" id="UP000054308"/>
    </source>
</evidence>